<dbReference type="OrthoDB" id="6944021at2"/>
<protein>
    <submittedName>
        <fullName evidence="1">Uncharacterized protein</fullName>
    </submittedName>
</protein>
<sequence length="144" mass="15206">MDVVVKLDGIAVGIPRTGLGLNAFSASYIQVNAAPNQPLRTYGVAESFSVGGDNSTLVYGTITTAPINLSPEEFQAFSVDNVSGKSFDIQVSGTVLVSGKADITISLIDDQGRVEEVIQRKDIKVKGGQLASTNVRGRARLMPH</sequence>
<name>A0A1I0EAE4_9GAMM</name>
<evidence type="ECO:0000313" key="1">
    <source>
        <dbReference type="EMBL" id="SET41828.1"/>
    </source>
</evidence>
<dbReference type="STRING" id="430453.SAMN04487962_10969"/>
<dbReference type="AlphaFoldDB" id="A0A1I0EAE4"/>
<reference evidence="2" key="1">
    <citation type="submission" date="2016-10" db="EMBL/GenBank/DDBJ databases">
        <authorList>
            <person name="Varghese N."/>
            <person name="Submissions S."/>
        </authorList>
    </citation>
    <scope>NUCLEOTIDE SEQUENCE [LARGE SCALE GENOMIC DNA]</scope>
    <source>
        <strain evidence="2">CGMCC 1.6489</strain>
    </source>
</reference>
<accession>A0A1I0EAE4</accession>
<dbReference type="EMBL" id="FOHZ01000009">
    <property type="protein sequence ID" value="SET41828.1"/>
    <property type="molecule type" value="Genomic_DNA"/>
</dbReference>
<proteinExistence type="predicted"/>
<dbReference type="Proteomes" id="UP000198762">
    <property type="component" value="Unassembled WGS sequence"/>
</dbReference>
<dbReference type="RefSeq" id="WP_091851641.1">
    <property type="nucleotide sequence ID" value="NZ_FOHZ01000009.1"/>
</dbReference>
<organism evidence="1 2">
    <name type="scientific">Marinobacter segnicrescens</name>
    <dbReference type="NCBI Taxonomy" id="430453"/>
    <lineage>
        <taxon>Bacteria</taxon>
        <taxon>Pseudomonadati</taxon>
        <taxon>Pseudomonadota</taxon>
        <taxon>Gammaproteobacteria</taxon>
        <taxon>Pseudomonadales</taxon>
        <taxon>Marinobacteraceae</taxon>
        <taxon>Marinobacter</taxon>
    </lineage>
</organism>
<gene>
    <name evidence="1" type="ORF">SAMN04487962_10969</name>
</gene>
<keyword evidence="2" id="KW-1185">Reference proteome</keyword>
<evidence type="ECO:0000313" key="2">
    <source>
        <dbReference type="Proteomes" id="UP000198762"/>
    </source>
</evidence>